<sequence>MILVSGPDNELINFNITAIIIICIIITIDFISIIIINIIIATNINVIFIIIIKIIYQSLLNEGFHICKKVTLNNLSKNEPKLHDSLSPRSRVQFYLPLRATDIWTNGTI</sequence>
<reference evidence="2" key="1">
    <citation type="journal article" date="2023" name="PLoS Negl. Trop. Dis.">
        <title>A genome sequence for Biomphalaria pfeifferi, the major vector snail for the human-infecting parasite Schistosoma mansoni.</title>
        <authorList>
            <person name="Bu L."/>
            <person name="Lu L."/>
            <person name="Laidemitt M.R."/>
            <person name="Zhang S.M."/>
            <person name="Mutuku M."/>
            <person name="Mkoji G."/>
            <person name="Steinauer M."/>
            <person name="Loker E.S."/>
        </authorList>
    </citation>
    <scope>NUCLEOTIDE SEQUENCE</scope>
    <source>
        <strain evidence="2">KasaAsao</strain>
    </source>
</reference>
<keyword evidence="3" id="KW-1185">Reference proteome</keyword>
<accession>A0AAD8ETG3</accession>
<gene>
    <name evidence="2" type="ORF">Bpfe_030849</name>
</gene>
<dbReference type="EMBL" id="JASAOG010000413">
    <property type="protein sequence ID" value="KAK0039722.1"/>
    <property type="molecule type" value="Genomic_DNA"/>
</dbReference>
<dbReference type="AlphaFoldDB" id="A0AAD8ETG3"/>
<keyword evidence="1" id="KW-0472">Membrane</keyword>
<reference evidence="2" key="2">
    <citation type="submission" date="2023-04" db="EMBL/GenBank/DDBJ databases">
        <authorList>
            <person name="Bu L."/>
            <person name="Lu L."/>
            <person name="Laidemitt M.R."/>
            <person name="Zhang S.M."/>
            <person name="Mutuku M."/>
            <person name="Mkoji G."/>
            <person name="Steinauer M."/>
            <person name="Loker E.S."/>
        </authorList>
    </citation>
    <scope>NUCLEOTIDE SEQUENCE</scope>
    <source>
        <strain evidence="2">KasaAsao</strain>
        <tissue evidence="2">Whole Snail</tissue>
    </source>
</reference>
<feature type="transmembrane region" description="Helical" evidence="1">
    <location>
        <begin position="34"/>
        <end position="56"/>
    </location>
</feature>
<evidence type="ECO:0000256" key="1">
    <source>
        <dbReference type="SAM" id="Phobius"/>
    </source>
</evidence>
<organism evidence="2 3">
    <name type="scientific">Biomphalaria pfeifferi</name>
    <name type="common">Bloodfluke planorb</name>
    <name type="synonym">Freshwater snail</name>
    <dbReference type="NCBI Taxonomy" id="112525"/>
    <lineage>
        <taxon>Eukaryota</taxon>
        <taxon>Metazoa</taxon>
        <taxon>Spiralia</taxon>
        <taxon>Lophotrochozoa</taxon>
        <taxon>Mollusca</taxon>
        <taxon>Gastropoda</taxon>
        <taxon>Heterobranchia</taxon>
        <taxon>Euthyneura</taxon>
        <taxon>Panpulmonata</taxon>
        <taxon>Hygrophila</taxon>
        <taxon>Lymnaeoidea</taxon>
        <taxon>Planorbidae</taxon>
        <taxon>Biomphalaria</taxon>
    </lineage>
</organism>
<proteinExistence type="predicted"/>
<comment type="caution">
    <text evidence="2">The sequence shown here is derived from an EMBL/GenBank/DDBJ whole genome shotgun (WGS) entry which is preliminary data.</text>
</comment>
<keyword evidence="1" id="KW-1133">Transmembrane helix</keyword>
<dbReference type="Proteomes" id="UP001233172">
    <property type="component" value="Unassembled WGS sequence"/>
</dbReference>
<protein>
    <submittedName>
        <fullName evidence="2">Uncharacterized protein</fullName>
    </submittedName>
</protein>
<feature type="transmembrane region" description="Helical" evidence="1">
    <location>
        <begin position="12"/>
        <end position="28"/>
    </location>
</feature>
<evidence type="ECO:0000313" key="2">
    <source>
        <dbReference type="EMBL" id="KAK0039722.1"/>
    </source>
</evidence>
<keyword evidence="1" id="KW-0812">Transmembrane</keyword>
<evidence type="ECO:0000313" key="3">
    <source>
        <dbReference type="Proteomes" id="UP001233172"/>
    </source>
</evidence>
<name>A0AAD8ETG3_BIOPF</name>